<evidence type="ECO:0000313" key="3">
    <source>
        <dbReference type="Proteomes" id="UP000275571"/>
    </source>
</evidence>
<reference evidence="2 3" key="1">
    <citation type="journal article" date="2018" name="Infect. Genet. Evol.">
        <title>Genome-wide analysis of Borrelia turcica and 'Candidatus Borrelia tachyglossi' shows relapsing fever-like genomes with unique genomic links to Lyme disease Borrelia.</title>
        <authorList>
            <person name="Gofton A.W."/>
            <person name="Margos G."/>
            <person name="Fingerle V."/>
            <person name="Hepner S."/>
            <person name="Loh S.M."/>
            <person name="Ryan U."/>
            <person name="Irwin P."/>
            <person name="Oskam C.L."/>
        </authorList>
    </citation>
    <scope>NUCLEOTIDE SEQUENCE [LARGE SCALE GENOMIC DNA]</scope>
    <source>
        <strain evidence="2 3">IST7</strain>
        <plasmid evidence="2">lp34</plasmid>
    </source>
</reference>
<accession>A0A386PR99</accession>
<feature type="transmembrane region" description="Helical" evidence="1">
    <location>
        <begin position="6"/>
        <end position="26"/>
    </location>
</feature>
<dbReference type="RefSeq" id="WP_120104988.1">
    <property type="nucleotide sequence ID" value="NZ_CP028890.1"/>
</dbReference>
<sequence>MYIIFLLIVCSAVVTFFIVLSGFILIKIYRILFGSTSKVLYRVKRTRKEVDKSSGEIEDVASAYALRVETEKGREKQQKETLKQANELRQAELARSKQLRSRNITKSKLRNR</sequence>
<keyword evidence="1" id="KW-0472">Membrane</keyword>
<organism evidence="2 3">
    <name type="scientific">Borrelia turcica IST7</name>
    <dbReference type="NCBI Taxonomy" id="1104446"/>
    <lineage>
        <taxon>Bacteria</taxon>
        <taxon>Pseudomonadati</taxon>
        <taxon>Spirochaetota</taxon>
        <taxon>Spirochaetia</taxon>
        <taxon>Spirochaetales</taxon>
        <taxon>Borreliaceae</taxon>
        <taxon>Borrelia</taxon>
    </lineage>
</organism>
<dbReference type="EMBL" id="CP028890">
    <property type="protein sequence ID" value="AYE37067.1"/>
    <property type="molecule type" value="Genomic_DNA"/>
</dbReference>
<gene>
    <name evidence="2" type="ORF">DB313_06070</name>
</gene>
<proteinExistence type="predicted"/>
<keyword evidence="1" id="KW-0812">Transmembrane</keyword>
<dbReference type="Proteomes" id="UP000275571">
    <property type="component" value="Plasmid lp34"/>
</dbReference>
<geneLocation type="plasmid" evidence="2 3">
    <name>lp34</name>
</geneLocation>
<dbReference type="AlphaFoldDB" id="A0A386PR99"/>
<protein>
    <submittedName>
        <fullName evidence="2">Uncharacterized protein</fullName>
    </submittedName>
</protein>
<evidence type="ECO:0000313" key="2">
    <source>
        <dbReference type="EMBL" id="AYE37067.1"/>
    </source>
</evidence>
<keyword evidence="1" id="KW-1133">Transmembrane helix</keyword>
<evidence type="ECO:0000256" key="1">
    <source>
        <dbReference type="SAM" id="Phobius"/>
    </source>
</evidence>
<keyword evidence="3" id="KW-1185">Reference proteome</keyword>
<name>A0A386PR99_9SPIR</name>
<keyword evidence="2" id="KW-0614">Plasmid</keyword>
<dbReference type="KEGG" id="btur:DB313_06070"/>